<dbReference type="PANTHER" id="PTHR43322">
    <property type="entry name" value="1-D-DEOXYXYLULOSE 5-PHOSPHATE SYNTHASE-RELATED"/>
    <property type="match status" value="1"/>
</dbReference>
<accession>A0A6J4VMX2</accession>
<dbReference type="FunFam" id="3.40.50.920:FF:000002">
    <property type="entry name" value="1-deoxy-D-xylulose-5-phosphate synthase"/>
    <property type="match status" value="1"/>
</dbReference>
<dbReference type="SUPFAM" id="SSF52922">
    <property type="entry name" value="TK C-terminal domain-like"/>
    <property type="match status" value="1"/>
</dbReference>
<comment type="function">
    <text evidence="10 11">Catalyzes the acyloin condensation reaction between C atoms 2 and 3 of pyruvate and glyceraldehyde 3-phosphate to yield 1-deoxy-D-xylulose-5-phosphate (DXP).</text>
</comment>
<evidence type="ECO:0000256" key="4">
    <source>
        <dbReference type="ARBA" id="ARBA00022679"/>
    </source>
</evidence>
<name>A0A6J4VMX2_9BACT</name>
<organism evidence="13">
    <name type="scientific">uncultured Thermomicrobiales bacterium</name>
    <dbReference type="NCBI Taxonomy" id="1645740"/>
    <lineage>
        <taxon>Bacteria</taxon>
        <taxon>Pseudomonadati</taxon>
        <taxon>Thermomicrobiota</taxon>
        <taxon>Thermomicrobia</taxon>
        <taxon>Thermomicrobiales</taxon>
        <taxon>environmental samples</taxon>
    </lineage>
</organism>
<evidence type="ECO:0000313" key="13">
    <source>
        <dbReference type="EMBL" id="CAA9581905.1"/>
    </source>
</evidence>
<comment type="cofactor">
    <cofactor evidence="11">
        <name>Mg(2+)</name>
        <dbReference type="ChEBI" id="CHEBI:18420"/>
    </cofactor>
    <text evidence="11">Binds 1 Mg(2+) ion per subunit.</text>
</comment>
<evidence type="ECO:0000256" key="10">
    <source>
        <dbReference type="ARBA" id="ARBA00055605"/>
    </source>
</evidence>
<feature type="binding site" evidence="11">
    <location>
        <begin position="164"/>
        <end position="165"/>
    </location>
    <ligand>
        <name>thiamine diphosphate</name>
        <dbReference type="ChEBI" id="CHEBI:58937"/>
    </ligand>
</feature>
<dbReference type="GO" id="GO:0000287">
    <property type="term" value="F:magnesium ion binding"/>
    <property type="evidence" value="ECO:0007669"/>
    <property type="project" value="UniProtKB-UniRule"/>
</dbReference>
<dbReference type="GO" id="GO:0005829">
    <property type="term" value="C:cytosol"/>
    <property type="evidence" value="ECO:0007669"/>
    <property type="project" value="TreeGrafter"/>
</dbReference>
<keyword evidence="9 11" id="KW-0414">Isoprene biosynthesis</keyword>
<comment type="cofactor">
    <cofactor evidence="11">
        <name>thiamine diphosphate</name>
        <dbReference type="ChEBI" id="CHEBI:58937"/>
    </cofactor>
    <text evidence="11">Binds 1 thiamine pyrophosphate per subunit.</text>
</comment>
<proteinExistence type="inferred from homology"/>
<reference evidence="13" key="1">
    <citation type="submission" date="2020-02" db="EMBL/GenBank/DDBJ databases">
        <authorList>
            <person name="Meier V. D."/>
        </authorList>
    </citation>
    <scope>NUCLEOTIDE SEQUENCE</scope>
    <source>
        <strain evidence="13">AVDCRST_MAG59</strain>
    </source>
</reference>
<dbReference type="SMART" id="SM00861">
    <property type="entry name" value="Transket_pyr"/>
    <property type="match status" value="1"/>
</dbReference>
<keyword evidence="4 11" id="KW-0808">Transferase</keyword>
<keyword evidence="6 11" id="KW-0460">Magnesium</keyword>
<dbReference type="FunFam" id="3.40.50.970:FF:000005">
    <property type="entry name" value="1-deoxy-D-xylulose-5-phosphate synthase"/>
    <property type="match status" value="1"/>
</dbReference>
<dbReference type="GO" id="GO:0009228">
    <property type="term" value="P:thiamine biosynthetic process"/>
    <property type="evidence" value="ECO:0007669"/>
    <property type="project" value="UniProtKB-UniRule"/>
</dbReference>
<dbReference type="AlphaFoldDB" id="A0A6J4VMX2"/>
<dbReference type="Gene3D" id="3.40.50.920">
    <property type="match status" value="1"/>
</dbReference>
<keyword evidence="8 11" id="KW-0786">Thiamine pyrophosphate</keyword>
<evidence type="ECO:0000256" key="7">
    <source>
        <dbReference type="ARBA" id="ARBA00022977"/>
    </source>
</evidence>
<dbReference type="InterPro" id="IPR029061">
    <property type="entry name" value="THDP-binding"/>
</dbReference>
<dbReference type="Pfam" id="PF02779">
    <property type="entry name" value="Transket_pyr"/>
    <property type="match status" value="1"/>
</dbReference>
<dbReference type="EC" id="2.2.1.7" evidence="11"/>
<dbReference type="CDD" id="cd02007">
    <property type="entry name" value="TPP_DXS"/>
    <property type="match status" value="1"/>
</dbReference>
<dbReference type="CDD" id="cd07033">
    <property type="entry name" value="TPP_PYR_DXS_TK_like"/>
    <property type="match status" value="1"/>
</dbReference>
<evidence type="ECO:0000259" key="12">
    <source>
        <dbReference type="SMART" id="SM00861"/>
    </source>
</evidence>
<feature type="domain" description="Transketolase-like pyrimidine-binding" evidence="12">
    <location>
        <begin position="328"/>
        <end position="493"/>
    </location>
</feature>
<evidence type="ECO:0000256" key="11">
    <source>
        <dbReference type="HAMAP-Rule" id="MF_00315"/>
    </source>
</evidence>
<dbReference type="NCBIfam" id="TIGR00204">
    <property type="entry name" value="dxs"/>
    <property type="match status" value="1"/>
</dbReference>
<dbReference type="Gene3D" id="3.40.50.970">
    <property type="match status" value="2"/>
</dbReference>
<comment type="caution">
    <text evidence="11">Lacks conserved residue(s) required for the propagation of feature annotation.</text>
</comment>
<dbReference type="EMBL" id="CADCWF010000351">
    <property type="protein sequence ID" value="CAA9581905.1"/>
    <property type="molecule type" value="Genomic_DNA"/>
</dbReference>
<feature type="binding site" evidence="11">
    <location>
        <position position="163"/>
    </location>
    <ligand>
        <name>Mg(2+)</name>
        <dbReference type="ChEBI" id="CHEBI:18420"/>
    </ligand>
</feature>
<dbReference type="SUPFAM" id="SSF52518">
    <property type="entry name" value="Thiamin diphosphate-binding fold (THDP-binding)"/>
    <property type="match status" value="2"/>
</dbReference>
<dbReference type="Pfam" id="PF13292">
    <property type="entry name" value="DXP_synthase_N"/>
    <property type="match status" value="1"/>
</dbReference>
<gene>
    <name evidence="11" type="primary">dxs</name>
    <name evidence="13" type="ORF">AVDCRST_MAG59-4895</name>
</gene>
<evidence type="ECO:0000256" key="5">
    <source>
        <dbReference type="ARBA" id="ARBA00022723"/>
    </source>
</evidence>
<dbReference type="GO" id="GO:0016114">
    <property type="term" value="P:terpenoid biosynthetic process"/>
    <property type="evidence" value="ECO:0007669"/>
    <property type="project" value="UniProtKB-UniRule"/>
</dbReference>
<dbReference type="PANTHER" id="PTHR43322:SF5">
    <property type="entry name" value="1-DEOXY-D-XYLULOSE-5-PHOSPHATE SYNTHASE, CHLOROPLASTIC"/>
    <property type="match status" value="1"/>
</dbReference>
<dbReference type="InterPro" id="IPR009014">
    <property type="entry name" value="Transketo_C/PFOR_II"/>
</dbReference>
<keyword evidence="5 11" id="KW-0479">Metal-binding</keyword>
<evidence type="ECO:0000256" key="6">
    <source>
        <dbReference type="ARBA" id="ARBA00022842"/>
    </source>
</evidence>
<comment type="subunit">
    <text evidence="3 11">Homodimer.</text>
</comment>
<keyword evidence="7 11" id="KW-0784">Thiamine biosynthesis</keyword>
<feature type="binding site" evidence="11">
    <location>
        <position position="379"/>
    </location>
    <ligand>
        <name>thiamine diphosphate</name>
        <dbReference type="ChEBI" id="CHEBI:58937"/>
    </ligand>
</feature>
<dbReference type="GO" id="GO:0019288">
    <property type="term" value="P:isopentenyl diphosphate biosynthetic process, methylerythritol 4-phosphate pathway"/>
    <property type="evidence" value="ECO:0007669"/>
    <property type="project" value="TreeGrafter"/>
</dbReference>
<feature type="binding site" evidence="11">
    <location>
        <begin position="131"/>
        <end position="133"/>
    </location>
    <ligand>
        <name>thiamine diphosphate</name>
        <dbReference type="ChEBI" id="CHEBI:58937"/>
    </ligand>
</feature>
<evidence type="ECO:0000256" key="3">
    <source>
        <dbReference type="ARBA" id="ARBA00011738"/>
    </source>
</evidence>
<feature type="binding site" evidence="11">
    <location>
        <position position="192"/>
    </location>
    <ligand>
        <name>Mg(2+)</name>
        <dbReference type="ChEBI" id="CHEBI:18420"/>
    </ligand>
</feature>
<dbReference type="GO" id="GO:0008661">
    <property type="term" value="F:1-deoxy-D-xylulose-5-phosphate synthase activity"/>
    <property type="evidence" value="ECO:0007669"/>
    <property type="project" value="UniProtKB-UniRule"/>
</dbReference>
<dbReference type="InterPro" id="IPR033248">
    <property type="entry name" value="Transketolase_C"/>
</dbReference>
<dbReference type="HAMAP" id="MF_00315">
    <property type="entry name" value="DXP_synth"/>
    <property type="match status" value="1"/>
</dbReference>
<evidence type="ECO:0000256" key="9">
    <source>
        <dbReference type="ARBA" id="ARBA00023229"/>
    </source>
</evidence>
<dbReference type="GO" id="GO:0030976">
    <property type="term" value="F:thiamine pyrophosphate binding"/>
    <property type="evidence" value="ECO:0007669"/>
    <property type="project" value="UniProtKB-UniRule"/>
</dbReference>
<feature type="binding site" evidence="11">
    <location>
        <position position="90"/>
    </location>
    <ligand>
        <name>thiamine diphosphate</name>
        <dbReference type="ChEBI" id="CHEBI:58937"/>
    </ligand>
</feature>
<dbReference type="InterPro" id="IPR005477">
    <property type="entry name" value="Dxylulose-5-P_synthase"/>
</dbReference>
<dbReference type="Pfam" id="PF02780">
    <property type="entry name" value="Transketolase_C"/>
    <property type="match status" value="1"/>
</dbReference>
<protein>
    <recommendedName>
        <fullName evidence="11">1-deoxy-D-xylulose-5-phosphate synthase</fullName>
        <ecNumber evidence="11">2.2.1.7</ecNumber>
    </recommendedName>
    <alternativeName>
        <fullName evidence="11">1-deoxyxylulose-5-phosphate synthase</fullName>
        <shortName evidence="11">DXP synthase</shortName>
        <shortName evidence="11">DXPS</shortName>
    </alternativeName>
</protein>
<evidence type="ECO:0000256" key="1">
    <source>
        <dbReference type="ARBA" id="ARBA00004980"/>
    </source>
</evidence>
<comment type="catalytic activity">
    <reaction evidence="11">
        <text>D-glyceraldehyde 3-phosphate + pyruvate + H(+) = 1-deoxy-D-xylulose 5-phosphate + CO2</text>
        <dbReference type="Rhea" id="RHEA:12605"/>
        <dbReference type="ChEBI" id="CHEBI:15361"/>
        <dbReference type="ChEBI" id="CHEBI:15378"/>
        <dbReference type="ChEBI" id="CHEBI:16526"/>
        <dbReference type="ChEBI" id="CHEBI:57792"/>
        <dbReference type="ChEBI" id="CHEBI:59776"/>
        <dbReference type="EC" id="2.2.1.7"/>
    </reaction>
</comment>
<feature type="binding site" evidence="11">
    <location>
        <position position="192"/>
    </location>
    <ligand>
        <name>thiamine diphosphate</name>
        <dbReference type="ChEBI" id="CHEBI:58937"/>
    </ligand>
</feature>
<comment type="similarity">
    <text evidence="2 11">Belongs to the transketolase family. DXPS subfamily.</text>
</comment>
<evidence type="ECO:0000256" key="2">
    <source>
        <dbReference type="ARBA" id="ARBA00011081"/>
    </source>
</evidence>
<comment type="pathway">
    <text evidence="1 11">Metabolic intermediate biosynthesis; 1-deoxy-D-xylulose 5-phosphate biosynthesis; 1-deoxy-D-xylulose 5-phosphate from D-glyceraldehyde 3-phosphate and pyruvate: step 1/1.</text>
</comment>
<sequence length="650" mass="69231">MSIGHGAAAETETTIPATPLFDRIAGPADLHHLSPADLEALADEIRGELIRVVSRNGGHLGASLGTVELTIALHAVLSSPRDRIVWDVGHQAYVHKLLTGRRDRFDTIRQEGGLSGFLSRDESEHDAFGAGHASTSISAALGMAVAFEQTGQTDRRVAAVIGDGALTGGMAFEGLNNAGILSLPFLVVLNDNEMSIAPNVGAISRYLDRVRTDRRYAKAKDELARLTERLPQGDLLVELGKRWKDSLKEFVYHAQIWEELGFTYVGPIDGHDIPDLLEGLTQARNVRGPVFLHVVTEKGHGLAAAAHDRERAHAVSAPAKVGAPASPPKYQDIFAQTLIDLAKDDPRIVAITAAMPTGTSLARFQAVYPDRFFDVGIAEQHAVTFAAGLAAEGMRPAAVIYSTFLQRAYDQIVHDVCIQKLPVVFALDRAGFAGDDGRTHHGIYDLSYLRCLPNMTIMAPKDENELRHMLKTAFEVEGGPIAIRYPRGAGVGVPTDEPLHALPIGRGEVLREGADVAILAVGAMVLPAERAADLLRADGIAATVVNARFVKPLDEALVVEMAGRCGAIVTVEECAAAGGFGSAVLETLSKHGLSLPTRVLGIPDRVFEQASQNRLRELAGLAPASIASAAADVVGHRPVMANVATTGRLG</sequence>
<dbReference type="NCBIfam" id="NF003933">
    <property type="entry name" value="PRK05444.2-2"/>
    <property type="match status" value="1"/>
</dbReference>
<dbReference type="InterPro" id="IPR005475">
    <property type="entry name" value="Transketolase-like_Pyr-bd"/>
</dbReference>
<evidence type="ECO:0000256" key="8">
    <source>
        <dbReference type="ARBA" id="ARBA00023052"/>
    </source>
</evidence>
<dbReference type="UniPathway" id="UPA00064">
    <property type="reaction ID" value="UER00091"/>
</dbReference>